<proteinExistence type="predicted"/>
<sequence>MRQKFTIGVMTFGGLHFNHRFAAQHAILDTADFVFPTTPRLSSR</sequence>
<organism evidence="1 2">
    <name type="scientific">Klebsiella pneumoniae</name>
    <dbReference type="NCBI Taxonomy" id="573"/>
    <lineage>
        <taxon>Bacteria</taxon>
        <taxon>Pseudomonadati</taxon>
        <taxon>Pseudomonadota</taxon>
        <taxon>Gammaproteobacteria</taxon>
        <taxon>Enterobacterales</taxon>
        <taxon>Enterobacteriaceae</taxon>
        <taxon>Klebsiella/Raoultella group</taxon>
        <taxon>Klebsiella</taxon>
        <taxon>Klebsiella pneumoniae complex</taxon>
    </lineage>
</organism>
<reference evidence="1 2" key="1">
    <citation type="submission" date="2018-06" db="EMBL/GenBank/DDBJ databases">
        <authorList>
            <consortium name="Pathogen Informatics"/>
            <person name="Doyle S."/>
        </authorList>
    </citation>
    <scope>NUCLEOTIDE SEQUENCE [LARGE SCALE GENOMIC DNA]</scope>
    <source>
        <strain evidence="1 2">NCTC9140</strain>
    </source>
</reference>
<accession>A0A377U1F2</accession>
<name>A0A377U1F2_KLEPN</name>
<protein>
    <submittedName>
        <fullName evidence="1">Uncharacterized protein</fullName>
    </submittedName>
</protein>
<evidence type="ECO:0000313" key="1">
    <source>
        <dbReference type="EMBL" id="STS85579.1"/>
    </source>
</evidence>
<dbReference type="EMBL" id="UGKQ01000007">
    <property type="protein sequence ID" value="STS85579.1"/>
    <property type="molecule type" value="Genomic_DNA"/>
</dbReference>
<dbReference type="Proteomes" id="UP000254938">
    <property type="component" value="Unassembled WGS sequence"/>
</dbReference>
<gene>
    <name evidence="1" type="ORF">NCTC9140_07415</name>
</gene>
<dbReference type="AlphaFoldDB" id="A0A377U1F2"/>
<evidence type="ECO:0000313" key="2">
    <source>
        <dbReference type="Proteomes" id="UP000254938"/>
    </source>
</evidence>